<accession>A0A914RXN2</accession>
<dbReference type="WBParaSite" id="PEQ_0001108801-mRNA-1">
    <property type="protein sequence ID" value="PEQ_0001108801-mRNA-1"/>
    <property type="gene ID" value="PEQ_0001108801"/>
</dbReference>
<name>A0A914RXN2_PAREQ</name>
<keyword evidence="3" id="KW-0539">Nucleus</keyword>
<organism evidence="6 7">
    <name type="scientific">Parascaris equorum</name>
    <name type="common">Equine roundworm</name>
    <dbReference type="NCBI Taxonomy" id="6256"/>
    <lineage>
        <taxon>Eukaryota</taxon>
        <taxon>Metazoa</taxon>
        <taxon>Ecdysozoa</taxon>
        <taxon>Nematoda</taxon>
        <taxon>Chromadorea</taxon>
        <taxon>Rhabditida</taxon>
        <taxon>Spirurina</taxon>
        <taxon>Ascaridomorpha</taxon>
        <taxon>Ascaridoidea</taxon>
        <taxon>Ascarididae</taxon>
        <taxon>Parascaris</taxon>
    </lineage>
</organism>
<reference evidence="7" key="1">
    <citation type="submission" date="2022-11" db="UniProtKB">
        <authorList>
            <consortium name="WormBaseParasite"/>
        </authorList>
    </citation>
    <scope>IDENTIFICATION</scope>
</reference>
<dbReference type="PANTHER" id="PTHR12972">
    <property type="entry name" value="DOWNSTREAM NEIGHBOR OF SON"/>
    <property type="match status" value="1"/>
</dbReference>
<dbReference type="GO" id="GO:0033260">
    <property type="term" value="P:nuclear DNA replication"/>
    <property type="evidence" value="ECO:0007669"/>
    <property type="project" value="TreeGrafter"/>
</dbReference>
<proteinExistence type="inferred from homology"/>
<protein>
    <submittedName>
        <fullName evidence="7">Uncharacterized protein</fullName>
    </submittedName>
</protein>
<dbReference type="InterPro" id="IPR024861">
    <property type="entry name" value="Donson"/>
</dbReference>
<feature type="region of interest" description="Disordered" evidence="5">
    <location>
        <begin position="1"/>
        <end position="23"/>
    </location>
</feature>
<dbReference type="PANTHER" id="PTHR12972:SF0">
    <property type="entry name" value="PROTEIN DOWNSTREAM NEIGHBOR OF SON"/>
    <property type="match status" value="1"/>
</dbReference>
<feature type="compositionally biased region" description="Polar residues" evidence="5">
    <location>
        <begin position="1"/>
        <end position="10"/>
    </location>
</feature>
<dbReference type="AlphaFoldDB" id="A0A914RXN2"/>
<evidence type="ECO:0000256" key="2">
    <source>
        <dbReference type="ARBA" id="ARBA00022473"/>
    </source>
</evidence>
<keyword evidence="6" id="KW-1185">Reference proteome</keyword>
<evidence type="ECO:0000313" key="7">
    <source>
        <dbReference type="WBParaSite" id="PEQ_0001108801-mRNA-1"/>
    </source>
</evidence>
<dbReference type="GO" id="GO:0005634">
    <property type="term" value="C:nucleus"/>
    <property type="evidence" value="ECO:0007669"/>
    <property type="project" value="UniProtKB-SubCell"/>
</dbReference>
<evidence type="ECO:0000256" key="5">
    <source>
        <dbReference type="SAM" id="MobiDB-lite"/>
    </source>
</evidence>
<dbReference type="Proteomes" id="UP000887564">
    <property type="component" value="Unplaced"/>
</dbReference>
<evidence type="ECO:0000313" key="6">
    <source>
        <dbReference type="Proteomes" id="UP000887564"/>
    </source>
</evidence>
<comment type="similarity">
    <text evidence="4">Belongs to the DONSON family.</text>
</comment>
<sequence length="256" mass="28036">MSSMSVRSAGNSESESFSSNMPFGDDSGKSTVIISEPSSIQWELFVALRAYNPHGNVGPEIIDIVSDRSDSLIMMRLSQRRRTNLGSFQAFFNLVNTSKICHPIIGPHAGLPPTLLSTKPFLHSALCTLNKSSQIVKKGGNEIIYVCEFDNGPIMPHMLSLMCDFLRSCPTINVSDNNVTVYVGGRASCQGMNQAIASKDFADFNNGMWKLILHTNTSKPFQVKLSEIGLPGDGFINHYGIVGGFRVDCWVYAFAL</sequence>
<evidence type="ECO:0000256" key="1">
    <source>
        <dbReference type="ARBA" id="ARBA00004123"/>
    </source>
</evidence>
<evidence type="ECO:0000256" key="3">
    <source>
        <dbReference type="ARBA" id="ARBA00023242"/>
    </source>
</evidence>
<keyword evidence="2" id="KW-0217">Developmental protein</keyword>
<evidence type="ECO:0000256" key="4">
    <source>
        <dbReference type="ARBA" id="ARBA00025806"/>
    </source>
</evidence>
<comment type="subcellular location">
    <subcellularLocation>
        <location evidence="1">Nucleus</location>
    </subcellularLocation>
</comment>
<feature type="compositionally biased region" description="Low complexity" evidence="5">
    <location>
        <begin position="11"/>
        <end position="20"/>
    </location>
</feature>